<dbReference type="EMBL" id="MU277208">
    <property type="protein sequence ID" value="KAI0062291.1"/>
    <property type="molecule type" value="Genomic_DNA"/>
</dbReference>
<dbReference type="Proteomes" id="UP000814140">
    <property type="component" value="Unassembled WGS sequence"/>
</dbReference>
<keyword evidence="2" id="KW-1185">Reference proteome</keyword>
<protein>
    <submittedName>
        <fullName evidence="1">Uncharacterized protein</fullName>
    </submittedName>
</protein>
<reference evidence="1" key="1">
    <citation type="submission" date="2021-03" db="EMBL/GenBank/DDBJ databases">
        <authorList>
            <consortium name="DOE Joint Genome Institute"/>
            <person name="Ahrendt S."/>
            <person name="Looney B.P."/>
            <person name="Miyauchi S."/>
            <person name="Morin E."/>
            <person name="Drula E."/>
            <person name="Courty P.E."/>
            <person name="Chicoki N."/>
            <person name="Fauchery L."/>
            <person name="Kohler A."/>
            <person name="Kuo A."/>
            <person name="Labutti K."/>
            <person name="Pangilinan J."/>
            <person name="Lipzen A."/>
            <person name="Riley R."/>
            <person name="Andreopoulos W."/>
            <person name="He G."/>
            <person name="Johnson J."/>
            <person name="Barry K.W."/>
            <person name="Grigoriev I.V."/>
            <person name="Nagy L."/>
            <person name="Hibbett D."/>
            <person name="Henrissat B."/>
            <person name="Matheny P.B."/>
            <person name="Labbe J."/>
            <person name="Martin F."/>
        </authorList>
    </citation>
    <scope>NUCLEOTIDE SEQUENCE</scope>
    <source>
        <strain evidence="1">HHB10654</strain>
    </source>
</reference>
<proteinExistence type="predicted"/>
<evidence type="ECO:0000313" key="1">
    <source>
        <dbReference type="EMBL" id="KAI0062291.1"/>
    </source>
</evidence>
<comment type="caution">
    <text evidence="1">The sequence shown here is derived from an EMBL/GenBank/DDBJ whole genome shotgun (WGS) entry which is preliminary data.</text>
</comment>
<evidence type="ECO:0000313" key="2">
    <source>
        <dbReference type="Proteomes" id="UP000814140"/>
    </source>
</evidence>
<gene>
    <name evidence="1" type="ORF">BV25DRAFT_1804392</name>
</gene>
<accession>A0ACB8T2B3</accession>
<organism evidence="1 2">
    <name type="scientific">Artomyces pyxidatus</name>
    <dbReference type="NCBI Taxonomy" id="48021"/>
    <lineage>
        <taxon>Eukaryota</taxon>
        <taxon>Fungi</taxon>
        <taxon>Dikarya</taxon>
        <taxon>Basidiomycota</taxon>
        <taxon>Agaricomycotina</taxon>
        <taxon>Agaricomycetes</taxon>
        <taxon>Russulales</taxon>
        <taxon>Auriscalpiaceae</taxon>
        <taxon>Artomyces</taxon>
    </lineage>
</organism>
<reference evidence="1" key="2">
    <citation type="journal article" date="2022" name="New Phytol.">
        <title>Evolutionary transition to the ectomycorrhizal habit in the genomes of a hyperdiverse lineage of mushroom-forming fungi.</title>
        <authorList>
            <person name="Looney B."/>
            <person name="Miyauchi S."/>
            <person name="Morin E."/>
            <person name="Drula E."/>
            <person name="Courty P.E."/>
            <person name="Kohler A."/>
            <person name="Kuo A."/>
            <person name="LaButti K."/>
            <person name="Pangilinan J."/>
            <person name="Lipzen A."/>
            <person name="Riley R."/>
            <person name="Andreopoulos W."/>
            <person name="He G."/>
            <person name="Johnson J."/>
            <person name="Nolan M."/>
            <person name="Tritt A."/>
            <person name="Barry K.W."/>
            <person name="Grigoriev I.V."/>
            <person name="Nagy L.G."/>
            <person name="Hibbett D."/>
            <person name="Henrissat B."/>
            <person name="Matheny P.B."/>
            <person name="Labbe J."/>
            <person name="Martin F.M."/>
        </authorList>
    </citation>
    <scope>NUCLEOTIDE SEQUENCE</scope>
    <source>
        <strain evidence="1">HHB10654</strain>
    </source>
</reference>
<sequence length="208" mass="23613">MATPPPELVFSNDVSNLDEWAKRTGIPIGSAESIGVNYARARRWLLSIRMQLVQEHGWRDVAPLDSRMLFHIECPPPHRSSGGFPRSPNLRLQVPVHASTFFNPERRVQWEMVFHSAVFPYLRHTVAPVADLLHLLQCLLTGVFVLVKEEPAPGDAIYRTIRGLPPAEWIAGHQPQLTEIFGQSHYRALFRAAGENRVAFKLDTLPRR</sequence>
<name>A0ACB8T2B3_9AGAM</name>